<sequence length="83" mass="9495">MEIFLFVLVGVASIIAFIMMGLDKSYAKKGKWRIPEQTLWVTSLVGGAPGAWFGMIYFRHKTKHSLFQFGMPLLTITWMIILL</sequence>
<organism evidence="2 3">
    <name type="scientific">Alkalibacillus haloalkaliphilus</name>
    <dbReference type="NCBI Taxonomy" id="94136"/>
    <lineage>
        <taxon>Bacteria</taxon>
        <taxon>Bacillati</taxon>
        <taxon>Bacillota</taxon>
        <taxon>Bacilli</taxon>
        <taxon>Bacillales</taxon>
        <taxon>Bacillaceae</taxon>
        <taxon>Alkalibacillus</taxon>
    </lineage>
</organism>
<dbReference type="InterPro" id="IPR012156">
    <property type="entry name" value="Cold_shock_CspA"/>
</dbReference>
<dbReference type="Pfam" id="PF06961">
    <property type="entry name" value="DUF1294"/>
    <property type="match status" value="1"/>
</dbReference>
<dbReference type="Proteomes" id="UP000321440">
    <property type="component" value="Unassembled WGS sequence"/>
</dbReference>
<keyword evidence="1" id="KW-0472">Membrane</keyword>
<keyword evidence="1" id="KW-0812">Transmembrane</keyword>
<keyword evidence="3" id="KW-1185">Reference proteome</keyword>
<evidence type="ECO:0000256" key="1">
    <source>
        <dbReference type="SAM" id="Phobius"/>
    </source>
</evidence>
<feature type="transmembrane region" description="Helical" evidence="1">
    <location>
        <begin position="38"/>
        <end position="58"/>
    </location>
</feature>
<feature type="transmembrane region" description="Helical" evidence="1">
    <location>
        <begin position="64"/>
        <end position="82"/>
    </location>
</feature>
<gene>
    <name evidence="2" type="primary">ysdA</name>
    <name evidence="2" type="ORF">AHA02nite_16400</name>
</gene>
<dbReference type="EMBL" id="BJYA01000011">
    <property type="protein sequence ID" value="GEN45864.1"/>
    <property type="molecule type" value="Genomic_DNA"/>
</dbReference>
<evidence type="ECO:0000313" key="2">
    <source>
        <dbReference type="EMBL" id="GEN45864.1"/>
    </source>
</evidence>
<reference evidence="2 3" key="1">
    <citation type="submission" date="2019-07" db="EMBL/GenBank/DDBJ databases">
        <title>Whole genome shotgun sequence of Alkalibacillus haloalkaliphilus NBRC 103110.</title>
        <authorList>
            <person name="Hosoyama A."/>
            <person name="Uohara A."/>
            <person name="Ohji S."/>
            <person name="Ichikawa N."/>
        </authorList>
    </citation>
    <scope>NUCLEOTIDE SEQUENCE [LARGE SCALE GENOMIC DNA]</scope>
    <source>
        <strain evidence="2 3">NBRC 103110</strain>
    </source>
</reference>
<feature type="transmembrane region" description="Helical" evidence="1">
    <location>
        <begin position="6"/>
        <end position="26"/>
    </location>
</feature>
<dbReference type="AlphaFoldDB" id="A0A511W452"/>
<dbReference type="PIRSF" id="PIRSF002599">
    <property type="entry name" value="Cold_shock_A"/>
    <property type="match status" value="1"/>
</dbReference>
<accession>A0A511W452</accession>
<keyword evidence="1" id="KW-1133">Transmembrane helix</keyword>
<dbReference type="RefSeq" id="WP_146816173.1">
    <property type="nucleotide sequence ID" value="NZ_BJYA01000011.1"/>
</dbReference>
<dbReference type="InterPro" id="IPR010718">
    <property type="entry name" value="DUF1294"/>
</dbReference>
<name>A0A511W452_9BACI</name>
<dbReference type="GO" id="GO:0003676">
    <property type="term" value="F:nucleic acid binding"/>
    <property type="evidence" value="ECO:0007669"/>
    <property type="project" value="InterPro"/>
</dbReference>
<proteinExistence type="predicted"/>
<evidence type="ECO:0000313" key="3">
    <source>
        <dbReference type="Proteomes" id="UP000321440"/>
    </source>
</evidence>
<comment type="caution">
    <text evidence="2">The sequence shown here is derived from an EMBL/GenBank/DDBJ whole genome shotgun (WGS) entry which is preliminary data.</text>
</comment>
<dbReference type="OrthoDB" id="1698854at2"/>
<protein>
    <submittedName>
        <fullName evidence="2">Uncharacterized protein</fullName>
    </submittedName>
</protein>